<dbReference type="RefSeq" id="WP_273677966.1">
    <property type="nucleotide sequence ID" value="NZ_JAQQXQ010000006.1"/>
</dbReference>
<organism evidence="2 3">
    <name type="scientific">Erythrobacter fulvus</name>
    <dbReference type="NCBI Taxonomy" id="2987523"/>
    <lineage>
        <taxon>Bacteria</taxon>
        <taxon>Pseudomonadati</taxon>
        <taxon>Pseudomonadota</taxon>
        <taxon>Alphaproteobacteria</taxon>
        <taxon>Sphingomonadales</taxon>
        <taxon>Erythrobacteraceae</taxon>
        <taxon>Erythrobacter/Porphyrobacter group</taxon>
        <taxon>Erythrobacter</taxon>
    </lineage>
</organism>
<name>A0ABT5JQW0_9SPHN</name>
<keyword evidence="1" id="KW-1133">Transmembrane helix</keyword>
<evidence type="ECO:0000313" key="2">
    <source>
        <dbReference type="EMBL" id="MDC8754785.1"/>
    </source>
</evidence>
<keyword evidence="1" id="KW-0812">Transmembrane</keyword>
<keyword evidence="1" id="KW-0472">Membrane</keyword>
<gene>
    <name evidence="2" type="ORF">OIK40_09045</name>
</gene>
<protein>
    <recommendedName>
        <fullName evidence="4">CTP synthetase</fullName>
    </recommendedName>
</protein>
<evidence type="ECO:0000313" key="3">
    <source>
        <dbReference type="Proteomes" id="UP001216558"/>
    </source>
</evidence>
<reference evidence="2 3" key="1">
    <citation type="submission" date="2022-10" db="EMBL/GenBank/DDBJ databases">
        <title>Erythrobacter sp. sf7 Genome sequencing.</title>
        <authorList>
            <person name="Park S."/>
        </authorList>
    </citation>
    <scope>NUCLEOTIDE SEQUENCE [LARGE SCALE GENOMIC DNA]</scope>
    <source>
        <strain evidence="3">sf7</strain>
    </source>
</reference>
<proteinExistence type="predicted"/>
<accession>A0ABT5JQW0</accession>
<feature type="transmembrane region" description="Helical" evidence="1">
    <location>
        <begin position="38"/>
        <end position="55"/>
    </location>
</feature>
<dbReference type="EMBL" id="JAQQXQ010000006">
    <property type="protein sequence ID" value="MDC8754785.1"/>
    <property type="molecule type" value="Genomic_DNA"/>
</dbReference>
<sequence length="66" mass="6844">MQDNKTAATVLRTLSIVMLLLALGILGARIFAGLDVPLPSIMGLTTVGIALLVVAQSNARKGDKPD</sequence>
<dbReference type="Proteomes" id="UP001216558">
    <property type="component" value="Unassembled WGS sequence"/>
</dbReference>
<keyword evidence="3" id="KW-1185">Reference proteome</keyword>
<evidence type="ECO:0008006" key="4">
    <source>
        <dbReference type="Google" id="ProtNLM"/>
    </source>
</evidence>
<comment type="caution">
    <text evidence="2">The sequence shown here is derived from an EMBL/GenBank/DDBJ whole genome shotgun (WGS) entry which is preliminary data.</text>
</comment>
<evidence type="ECO:0000256" key="1">
    <source>
        <dbReference type="SAM" id="Phobius"/>
    </source>
</evidence>
<feature type="transmembrane region" description="Helical" evidence="1">
    <location>
        <begin position="12"/>
        <end position="32"/>
    </location>
</feature>